<evidence type="ECO:0000313" key="3">
    <source>
        <dbReference type="Proteomes" id="UP000656881"/>
    </source>
</evidence>
<sequence length="111" mass="11326">MSTHRAGPADVGVGEAAQLTAQMRAVAVRGVRVTGPVGEGVMAAVRGDPADHVALEAHRSGHREHDPHGAGGPVPAVGQAAVESDRDAEPRDHIQGEGKHDVSGLDEPSPQ</sequence>
<dbReference type="EMBL" id="BMNG01000004">
    <property type="protein sequence ID" value="GGO42326.1"/>
    <property type="molecule type" value="Genomic_DNA"/>
</dbReference>
<feature type="compositionally biased region" description="Basic and acidic residues" evidence="1">
    <location>
        <begin position="83"/>
        <end position="103"/>
    </location>
</feature>
<evidence type="ECO:0000256" key="1">
    <source>
        <dbReference type="SAM" id="MobiDB-lite"/>
    </source>
</evidence>
<organism evidence="2 3">
    <name type="scientific">Streptomyces lasiicapitis</name>
    <dbReference type="NCBI Taxonomy" id="1923961"/>
    <lineage>
        <taxon>Bacteria</taxon>
        <taxon>Bacillati</taxon>
        <taxon>Actinomycetota</taxon>
        <taxon>Actinomycetes</taxon>
        <taxon>Kitasatosporales</taxon>
        <taxon>Streptomycetaceae</taxon>
        <taxon>Streptomyces</taxon>
    </lineage>
</organism>
<feature type="compositionally biased region" description="Basic and acidic residues" evidence="1">
    <location>
        <begin position="49"/>
        <end position="68"/>
    </location>
</feature>
<reference evidence="3" key="1">
    <citation type="journal article" date="2019" name="Int. J. Syst. Evol. Microbiol.">
        <title>The Global Catalogue of Microorganisms (GCM) 10K type strain sequencing project: providing services to taxonomists for standard genome sequencing and annotation.</title>
        <authorList>
            <consortium name="The Broad Institute Genomics Platform"/>
            <consortium name="The Broad Institute Genome Sequencing Center for Infectious Disease"/>
            <person name="Wu L."/>
            <person name="Ma J."/>
        </authorList>
    </citation>
    <scope>NUCLEOTIDE SEQUENCE [LARGE SCALE GENOMIC DNA]</scope>
    <source>
        <strain evidence="3">CGMCC 4.7349</strain>
    </source>
</reference>
<evidence type="ECO:0000313" key="2">
    <source>
        <dbReference type="EMBL" id="GGO42326.1"/>
    </source>
</evidence>
<dbReference type="Proteomes" id="UP000656881">
    <property type="component" value="Unassembled WGS sequence"/>
</dbReference>
<gene>
    <name evidence="2" type="ORF">GCM10012286_23610</name>
</gene>
<feature type="compositionally biased region" description="Low complexity" evidence="1">
    <location>
        <begin position="73"/>
        <end position="82"/>
    </location>
</feature>
<feature type="region of interest" description="Disordered" evidence="1">
    <location>
        <begin position="49"/>
        <end position="111"/>
    </location>
</feature>
<name>A0ABQ2LRZ7_9ACTN</name>
<protein>
    <submittedName>
        <fullName evidence="2">Uncharacterized protein</fullName>
    </submittedName>
</protein>
<keyword evidence="3" id="KW-1185">Reference proteome</keyword>
<comment type="caution">
    <text evidence="2">The sequence shown here is derived from an EMBL/GenBank/DDBJ whole genome shotgun (WGS) entry which is preliminary data.</text>
</comment>
<proteinExistence type="predicted"/>
<accession>A0ABQ2LRZ7</accession>